<dbReference type="EMBL" id="MDCO01000001">
    <property type="protein sequence ID" value="OEJ15783.1"/>
    <property type="molecule type" value="Genomic_DNA"/>
</dbReference>
<evidence type="ECO:0000313" key="2">
    <source>
        <dbReference type="Proteomes" id="UP000095247"/>
    </source>
</evidence>
<proteinExistence type="predicted"/>
<dbReference type="Proteomes" id="UP000095247">
    <property type="component" value="Unassembled WGS sequence"/>
</dbReference>
<name>A0A1E5NI03_9SPIR</name>
<gene>
    <name evidence="1" type="ORF">BFL38_09990</name>
</gene>
<sequence length="135" mass="15733">MMREDIIENIKNKIITIDNINRINDCYICYLFSDIGNEKKGEDMAVLLKENTIFDEVKAKSESFIHNEPLIDTYRKKEIDEYFQKEMMNIELIKAEEKGGKNKAIFIAKNLKRAGLDNKFISEATGLSLDEIEYL</sequence>
<dbReference type="RefSeq" id="WP_069725260.1">
    <property type="nucleotide sequence ID" value="NZ_MDCO01000001.1"/>
</dbReference>
<accession>A0A1E5NI03</accession>
<organism evidence="1 2">
    <name type="scientific">Brachyspira hampsonii</name>
    <dbReference type="NCBI Taxonomy" id="1287055"/>
    <lineage>
        <taxon>Bacteria</taxon>
        <taxon>Pseudomonadati</taxon>
        <taxon>Spirochaetota</taxon>
        <taxon>Spirochaetia</taxon>
        <taxon>Brachyspirales</taxon>
        <taxon>Brachyspiraceae</taxon>
        <taxon>Brachyspira</taxon>
    </lineage>
</organism>
<comment type="caution">
    <text evidence="1">The sequence shown here is derived from an EMBL/GenBank/DDBJ whole genome shotgun (WGS) entry which is preliminary data.</text>
</comment>
<protein>
    <submittedName>
        <fullName evidence="1">Uncharacterized protein</fullName>
    </submittedName>
</protein>
<evidence type="ECO:0000313" key="1">
    <source>
        <dbReference type="EMBL" id="OEJ15783.1"/>
    </source>
</evidence>
<reference evidence="1 2" key="1">
    <citation type="submission" date="2016-08" db="EMBL/GenBank/DDBJ databases">
        <title>Characterization and recognition of Brachyspira hampsonii sp. nov., a novel intestinal spirochete that is pathogenic to pigs.</title>
        <authorList>
            <person name="Mirajkar N."/>
            <person name="La T."/>
            <person name="Phillips N."/>
            <person name="Hampson D."/>
            <person name="Gebhart C."/>
        </authorList>
    </citation>
    <scope>NUCLEOTIDE SEQUENCE [LARGE SCALE GENOMIC DNA]</scope>
    <source>
        <strain evidence="1 2">P280/1</strain>
    </source>
</reference>
<dbReference type="AlphaFoldDB" id="A0A1E5NI03"/>